<dbReference type="GO" id="GO:0003700">
    <property type="term" value="F:DNA-binding transcription factor activity"/>
    <property type="evidence" value="ECO:0007669"/>
    <property type="project" value="InterPro"/>
</dbReference>
<reference evidence="2" key="1">
    <citation type="submission" date="2022-10" db="EMBL/GenBank/DDBJ databases">
        <authorList>
            <person name="Yu W.X."/>
        </authorList>
    </citation>
    <scope>NUCLEOTIDE SEQUENCE</scope>
    <source>
        <strain evidence="2">D04</strain>
    </source>
</reference>
<sequence>MIELVIKGAFTMETLDGFIIHPKVIRILKEVEDTGSLNAAVENIGMSYSYAWNLIKRTNCQLDVPLVITKRGGNGGGIAKLTDAGKVLLNHYNKLQKDFVSLMGTHIIKLKS</sequence>
<dbReference type="PANTHER" id="PTHR30432">
    <property type="entry name" value="TRANSCRIPTIONAL REGULATOR MODE"/>
    <property type="match status" value="1"/>
</dbReference>
<dbReference type="Pfam" id="PF00126">
    <property type="entry name" value="HTH_1"/>
    <property type="match status" value="1"/>
</dbReference>
<dbReference type="InterPro" id="IPR051815">
    <property type="entry name" value="Molybdate_resp_trans_reg"/>
</dbReference>
<evidence type="ECO:0000259" key="1">
    <source>
        <dbReference type="Pfam" id="PF00126"/>
    </source>
</evidence>
<dbReference type="Proteomes" id="UP001207408">
    <property type="component" value="Unassembled WGS sequence"/>
</dbReference>
<evidence type="ECO:0000313" key="2">
    <source>
        <dbReference type="EMBL" id="MCW3806014.1"/>
    </source>
</evidence>
<comment type="caution">
    <text evidence="2">The sequence shown here is derived from an EMBL/GenBank/DDBJ whole genome shotgun (WGS) entry which is preliminary data.</text>
</comment>
<evidence type="ECO:0000313" key="3">
    <source>
        <dbReference type="Proteomes" id="UP001207408"/>
    </source>
</evidence>
<protein>
    <submittedName>
        <fullName evidence="2">LysR family transcriptional regulator</fullName>
    </submittedName>
</protein>
<dbReference type="SUPFAM" id="SSF46785">
    <property type="entry name" value="Winged helix' DNA-binding domain"/>
    <property type="match status" value="1"/>
</dbReference>
<dbReference type="InterPro" id="IPR036388">
    <property type="entry name" value="WH-like_DNA-bd_sf"/>
</dbReference>
<dbReference type="InterPro" id="IPR000847">
    <property type="entry name" value="LysR_HTH_N"/>
</dbReference>
<dbReference type="PANTHER" id="PTHR30432:SF1">
    <property type="entry name" value="DNA-BINDING TRANSCRIPTIONAL DUAL REGULATOR MODE"/>
    <property type="match status" value="1"/>
</dbReference>
<proteinExistence type="predicted"/>
<accession>A0AAE3MDZ9</accession>
<name>A0AAE3MDZ9_9BACT</name>
<keyword evidence="3" id="KW-1185">Reference proteome</keyword>
<dbReference type="Gene3D" id="1.10.10.10">
    <property type="entry name" value="Winged helix-like DNA-binding domain superfamily/Winged helix DNA-binding domain"/>
    <property type="match status" value="1"/>
</dbReference>
<dbReference type="EMBL" id="JAPDPI010000018">
    <property type="protein sequence ID" value="MCW3806014.1"/>
    <property type="molecule type" value="Genomic_DNA"/>
</dbReference>
<organism evidence="2 3">
    <name type="scientific">Plebeiibacterium marinum</name>
    <dbReference type="NCBI Taxonomy" id="2992111"/>
    <lineage>
        <taxon>Bacteria</taxon>
        <taxon>Pseudomonadati</taxon>
        <taxon>Bacteroidota</taxon>
        <taxon>Bacteroidia</taxon>
        <taxon>Marinilabiliales</taxon>
        <taxon>Marinilabiliaceae</taxon>
        <taxon>Plebeiibacterium</taxon>
    </lineage>
</organism>
<feature type="domain" description="HTH lysR-type" evidence="1">
    <location>
        <begin position="25"/>
        <end position="86"/>
    </location>
</feature>
<dbReference type="AlphaFoldDB" id="A0AAE3MDZ9"/>
<dbReference type="RefSeq" id="WP_301199386.1">
    <property type="nucleotide sequence ID" value="NZ_JAPDPI010000018.1"/>
</dbReference>
<gene>
    <name evidence="2" type="ORF">OM074_10275</name>
</gene>
<dbReference type="InterPro" id="IPR036390">
    <property type="entry name" value="WH_DNA-bd_sf"/>
</dbReference>